<evidence type="ECO:0000256" key="4">
    <source>
        <dbReference type="ARBA" id="ARBA00022833"/>
    </source>
</evidence>
<dbReference type="InterPro" id="IPR025829">
    <property type="entry name" value="Zn_knuckle_CX2CX3GHX4C"/>
</dbReference>
<dbReference type="Proteomes" id="UP000297245">
    <property type="component" value="Unassembled WGS sequence"/>
</dbReference>
<evidence type="ECO:0000313" key="9">
    <source>
        <dbReference type="Proteomes" id="UP000297245"/>
    </source>
</evidence>
<dbReference type="InterPro" id="IPR036265">
    <property type="entry name" value="HIT-like_sf"/>
</dbReference>
<keyword evidence="1" id="KW-0507">mRNA processing</keyword>
<dbReference type="Pfam" id="PF04676">
    <property type="entry name" value="CwfJ_C_2"/>
    <property type="match status" value="1"/>
</dbReference>
<proteinExistence type="predicted"/>
<evidence type="ECO:0000256" key="1">
    <source>
        <dbReference type="ARBA" id="ARBA00022664"/>
    </source>
</evidence>
<sequence>LTVGSASGSLRDLFQKVKSIDAKHGKFNFCLCTGDFFGPLEKANEEGSEVNELLEGKIEVPIECYVMQGENPLPDAVIQKFAKTSGELCKNVFLMTKSGLVTTVDGLRIACLGGIYDPRVHTSSESPPGFASPFFASHSVERLIANTSSTTSSSSKSSSMNYKSLSAIMSSSQTQGQGQTQTQTTTVDILMTNSWPASISTFSSVPIPNPPHPDSNQSSLRSPPLDDLVRKLKPRYHFTALPKVFWEREPFVWEDSSTESAGGGGSRVTRFVSLGAFGGPPPSAGDGGKKQRWFYAFSITPPNASNAARPTNATKNPFTHSSTGHLKRSHEEADQDGSGENYIFGNVRQGQMGKRSRVDKTGGESGKPPPGYKCHRCESSEHFINDCPERVKPPEGYVCRICNTPGHLVRDCPTKHAVGDTGGRKPKEGYVCRACGNQGGHFIDDCPVANQRTSSHGNSQGGGGGRGRGPPKEIALDECWFCLSNPGLKKHLIVSIGNECYVTLPIGQIVPTQSQAREGGGVGGVPGGGHVLIVPITHYPTYTTIPSDLREGIVGETEKYKSALRSFYASYDHSAVFFEVGRLSGRGKSGHAHVQAVPIPNAGGLSAKVEEAFVTGGKNHNGVPVHFEKDEAAERALESCSEGRGSYFRVDLPDGRKMVHLIGEGERFNLQFGREVLCEVLGHPERVDWKGCVLSEEEDKDDVRRFKEGFGGFD</sequence>
<feature type="compositionally biased region" description="Polar residues" evidence="6">
    <location>
        <begin position="304"/>
        <end position="324"/>
    </location>
</feature>
<evidence type="ECO:0000256" key="6">
    <source>
        <dbReference type="SAM" id="MobiDB-lite"/>
    </source>
</evidence>
<evidence type="ECO:0000259" key="7">
    <source>
        <dbReference type="PROSITE" id="PS50158"/>
    </source>
</evidence>
<keyword evidence="9" id="KW-1185">Reference proteome</keyword>
<feature type="domain" description="CCHC-type" evidence="7">
    <location>
        <begin position="399"/>
        <end position="413"/>
    </location>
</feature>
<dbReference type="EMBL" id="ML179036">
    <property type="protein sequence ID" value="THV07817.1"/>
    <property type="molecule type" value="Genomic_DNA"/>
</dbReference>
<dbReference type="SUPFAM" id="SSF57756">
    <property type="entry name" value="Retrovirus zinc finger-like domains"/>
    <property type="match status" value="1"/>
</dbReference>
<dbReference type="InterPro" id="IPR006768">
    <property type="entry name" value="Cwf19-like_C_dom-1"/>
</dbReference>
<dbReference type="PROSITE" id="PS50158">
    <property type="entry name" value="ZF_CCHC"/>
    <property type="match status" value="1"/>
</dbReference>
<keyword evidence="2" id="KW-0479">Metal-binding</keyword>
<organism evidence="8 9">
    <name type="scientific">Dendrothele bispora (strain CBS 962.96)</name>
    <dbReference type="NCBI Taxonomy" id="1314807"/>
    <lineage>
        <taxon>Eukaryota</taxon>
        <taxon>Fungi</taxon>
        <taxon>Dikarya</taxon>
        <taxon>Basidiomycota</taxon>
        <taxon>Agaricomycotina</taxon>
        <taxon>Agaricomycetes</taxon>
        <taxon>Agaricomycetidae</taxon>
        <taxon>Agaricales</taxon>
        <taxon>Agaricales incertae sedis</taxon>
        <taxon>Dendrothele</taxon>
    </lineage>
</organism>
<protein>
    <recommendedName>
        <fullName evidence="7">CCHC-type domain-containing protein</fullName>
    </recommendedName>
</protein>
<dbReference type="CDD" id="cd07380">
    <property type="entry name" value="MPP_CWF19_N"/>
    <property type="match status" value="1"/>
</dbReference>
<dbReference type="Gene3D" id="3.30.428.10">
    <property type="entry name" value="HIT-like"/>
    <property type="match status" value="1"/>
</dbReference>
<dbReference type="PANTHER" id="PTHR12072">
    <property type="entry name" value="CWF19, CELL CYCLE CONTROL PROTEIN"/>
    <property type="match status" value="1"/>
</dbReference>
<dbReference type="GO" id="GO:0071014">
    <property type="term" value="C:post-mRNA release spliceosomal complex"/>
    <property type="evidence" value="ECO:0007669"/>
    <property type="project" value="TreeGrafter"/>
</dbReference>
<gene>
    <name evidence="8" type="ORF">K435DRAFT_602461</name>
</gene>
<evidence type="ECO:0000256" key="5">
    <source>
        <dbReference type="PROSITE-ProRule" id="PRU00047"/>
    </source>
</evidence>
<dbReference type="OrthoDB" id="444325at2759"/>
<dbReference type="InterPro" id="IPR006767">
    <property type="entry name" value="Cwf19-like_C_dom-2"/>
</dbReference>
<dbReference type="Gene3D" id="4.10.60.10">
    <property type="entry name" value="Zinc finger, CCHC-type"/>
    <property type="match status" value="1"/>
</dbReference>
<feature type="non-terminal residue" evidence="8">
    <location>
        <position position="1"/>
    </location>
</feature>
<dbReference type="GO" id="GO:0008270">
    <property type="term" value="F:zinc ion binding"/>
    <property type="evidence" value="ECO:0007669"/>
    <property type="project" value="UniProtKB-KW"/>
</dbReference>
<dbReference type="SUPFAM" id="SSF54197">
    <property type="entry name" value="HIT-like"/>
    <property type="match status" value="1"/>
</dbReference>
<dbReference type="Pfam" id="PF13696">
    <property type="entry name" value="zf-CCHC_2"/>
    <property type="match status" value="3"/>
</dbReference>
<feature type="region of interest" description="Disordered" evidence="6">
    <location>
        <begin position="450"/>
        <end position="469"/>
    </location>
</feature>
<dbReference type="GO" id="GO:0061632">
    <property type="term" value="F:RNA lariat debranching enzyme activator activity"/>
    <property type="evidence" value="ECO:0007669"/>
    <property type="project" value="TreeGrafter"/>
</dbReference>
<dbReference type="InterPro" id="IPR036875">
    <property type="entry name" value="Znf_CCHC_sf"/>
</dbReference>
<feature type="compositionally biased region" description="Gly residues" evidence="6">
    <location>
        <begin position="459"/>
        <end position="468"/>
    </location>
</feature>
<dbReference type="PANTHER" id="PTHR12072:SF4">
    <property type="entry name" value="CWF19-LIKE PROTEIN 1"/>
    <property type="match status" value="1"/>
</dbReference>
<evidence type="ECO:0000313" key="8">
    <source>
        <dbReference type="EMBL" id="THV07817.1"/>
    </source>
</evidence>
<dbReference type="InterPro" id="IPR001878">
    <property type="entry name" value="Znf_CCHC"/>
</dbReference>
<dbReference type="SMART" id="SM00343">
    <property type="entry name" value="ZnF_C2HC"/>
    <property type="match status" value="3"/>
</dbReference>
<evidence type="ECO:0000256" key="2">
    <source>
        <dbReference type="ARBA" id="ARBA00022723"/>
    </source>
</evidence>
<keyword evidence="4" id="KW-0862">Zinc</keyword>
<feature type="region of interest" description="Disordered" evidence="6">
    <location>
        <begin position="304"/>
        <end position="372"/>
    </location>
</feature>
<evidence type="ECO:0000256" key="3">
    <source>
        <dbReference type="ARBA" id="ARBA00022771"/>
    </source>
</evidence>
<reference evidence="8 9" key="1">
    <citation type="journal article" date="2019" name="Nat. Ecol. Evol.">
        <title>Megaphylogeny resolves global patterns of mushroom evolution.</title>
        <authorList>
            <person name="Varga T."/>
            <person name="Krizsan K."/>
            <person name="Foldi C."/>
            <person name="Dima B."/>
            <person name="Sanchez-Garcia M."/>
            <person name="Sanchez-Ramirez S."/>
            <person name="Szollosi G.J."/>
            <person name="Szarkandi J.G."/>
            <person name="Papp V."/>
            <person name="Albert L."/>
            <person name="Andreopoulos W."/>
            <person name="Angelini C."/>
            <person name="Antonin V."/>
            <person name="Barry K.W."/>
            <person name="Bougher N.L."/>
            <person name="Buchanan P."/>
            <person name="Buyck B."/>
            <person name="Bense V."/>
            <person name="Catcheside P."/>
            <person name="Chovatia M."/>
            <person name="Cooper J."/>
            <person name="Damon W."/>
            <person name="Desjardin D."/>
            <person name="Finy P."/>
            <person name="Geml J."/>
            <person name="Haridas S."/>
            <person name="Hughes K."/>
            <person name="Justo A."/>
            <person name="Karasinski D."/>
            <person name="Kautmanova I."/>
            <person name="Kiss B."/>
            <person name="Kocsube S."/>
            <person name="Kotiranta H."/>
            <person name="LaButti K.M."/>
            <person name="Lechner B.E."/>
            <person name="Liimatainen K."/>
            <person name="Lipzen A."/>
            <person name="Lukacs Z."/>
            <person name="Mihaltcheva S."/>
            <person name="Morgado L.N."/>
            <person name="Niskanen T."/>
            <person name="Noordeloos M.E."/>
            <person name="Ohm R.A."/>
            <person name="Ortiz-Santana B."/>
            <person name="Ovrebo C."/>
            <person name="Racz N."/>
            <person name="Riley R."/>
            <person name="Savchenko A."/>
            <person name="Shiryaev A."/>
            <person name="Soop K."/>
            <person name="Spirin V."/>
            <person name="Szebenyi C."/>
            <person name="Tomsovsky M."/>
            <person name="Tulloss R.E."/>
            <person name="Uehling J."/>
            <person name="Grigoriev I.V."/>
            <person name="Vagvolgyi C."/>
            <person name="Papp T."/>
            <person name="Martin F.M."/>
            <person name="Miettinen O."/>
            <person name="Hibbett D.S."/>
            <person name="Nagy L.G."/>
        </authorList>
    </citation>
    <scope>NUCLEOTIDE SEQUENCE [LARGE SCALE GENOMIC DNA]</scope>
    <source>
        <strain evidence="8 9">CBS 962.96</strain>
    </source>
</reference>
<dbReference type="Pfam" id="PF04677">
    <property type="entry name" value="CwfJ_C_1"/>
    <property type="match status" value="1"/>
</dbReference>
<dbReference type="AlphaFoldDB" id="A0A4S8MWT7"/>
<accession>A0A4S8MWT7</accession>
<feature type="non-terminal residue" evidence="8">
    <location>
        <position position="714"/>
    </location>
</feature>
<dbReference type="GO" id="GO:0003676">
    <property type="term" value="F:nucleic acid binding"/>
    <property type="evidence" value="ECO:0007669"/>
    <property type="project" value="InterPro"/>
</dbReference>
<name>A0A4S8MWT7_DENBC</name>
<feature type="region of interest" description="Disordered" evidence="6">
    <location>
        <begin position="201"/>
        <end position="223"/>
    </location>
</feature>
<keyword evidence="3 5" id="KW-0863">Zinc-finger</keyword>
<dbReference type="InterPro" id="IPR040194">
    <property type="entry name" value="Cwf19-like"/>
</dbReference>
<dbReference type="GO" id="GO:0000398">
    <property type="term" value="P:mRNA splicing, via spliceosome"/>
    <property type="evidence" value="ECO:0007669"/>
    <property type="project" value="TreeGrafter"/>
</dbReference>